<dbReference type="InterPro" id="IPR036390">
    <property type="entry name" value="WH_DNA-bd_sf"/>
</dbReference>
<dbReference type="InterPro" id="IPR011991">
    <property type="entry name" value="ArsR-like_HTH"/>
</dbReference>
<name>A0ABN8K4S3_9HYPH</name>
<proteinExistence type="predicted"/>
<accession>A0ABN8K4S3</accession>
<dbReference type="SUPFAM" id="SSF46785">
    <property type="entry name" value="Winged helix' DNA-binding domain"/>
    <property type="match status" value="1"/>
</dbReference>
<dbReference type="Proteomes" id="UP001152604">
    <property type="component" value="Unassembled WGS sequence"/>
</dbReference>
<organism evidence="1 2">
    <name type="scientific">Mesorhizobium ventifaucium</name>
    <dbReference type="NCBI Taxonomy" id="666020"/>
    <lineage>
        <taxon>Bacteria</taxon>
        <taxon>Pseudomonadati</taxon>
        <taxon>Pseudomonadota</taxon>
        <taxon>Alphaproteobacteria</taxon>
        <taxon>Hyphomicrobiales</taxon>
        <taxon>Phyllobacteriaceae</taxon>
        <taxon>Mesorhizobium</taxon>
    </lineage>
</organism>
<gene>
    <name evidence="1" type="ORF">MES4922_40151</name>
</gene>
<comment type="caution">
    <text evidence="1">The sequence shown here is derived from an EMBL/GenBank/DDBJ whole genome shotgun (WGS) entry which is preliminary data.</text>
</comment>
<evidence type="ECO:0000313" key="2">
    <source>
        <dbReference type="Proteomes" id="UP001152604"/>
    </source>
</evidence>
<reference evidence="1" key="1">
    <citation type="submission" date="2022-03" db="EMBL/GenBank/DDBJ databases">
        <authorList>
            <person name="Brunel B."/>
        </authorList>
    </citation>
    <scope>NUCLEOTIDE SEQUENCE</scope>
    <source>
        <strain evidence="1">STM4922sample</strain>
    </source>
</reference>
<dbReference type="EMBL" id="CAKXZS010000034">
    <property type="protein sequence ID" value="CAH2405257.1"/>
    <property type="molecule type" value="Genomic_DNA"/>
</dbReference>
<dbReference type="Gene3D" id="1.10.10.10">
    <property type="entry name" value="Winged helix-like DNA-binding domain superfamily/Winged helix DNA-binding domain"/>
    <property type="match status" value="1"/>
</dbReference>
<sequence>MSSQTIRRYLEANRRMMAEGKDMPIAISVAFLGAAIWGFDPRDPDDPLTLEDLADRLGFSPTTISQHLRYLGHGYREGTPGLGLVGTVRNSDNGRKKIFYLTPRGRGLVSQIEFILDGGS</sequence>
<keyword evidence="2" id="KW-1185">Reference proteome</keyword>
<protein>
    <submittedName>
        <fullName evidence="1">HTH arsR-type domain-containing protein</fullName>
    </submittedName>
</protein>
<dbReference type="InterPro" id="IPR036388">
    <property type="entry name" value="WH-like_DNA-bd_sf"/>
</dbReference>
<evidence type="ECO:0000313" key="1">
    <source>
        <dbReference type="EMBL" id="CAH2405257.1"/>
    </source>
</evidence>
<dbReference type="RefSeq" id="WP_254027189.1">
    <property type="nucleotide sequence ID" value="NZ_CAKXZS010000034.1"/>
</dbReference>
<dbReference type="CDD" id="cd00090">
    <property type="entry name" value="HTH_ARSR"/>
    <property type="match status" value="1"/>
</dbReference>